<reference evidence="1" key="1">
    <citation type="journal article" date="2022" name="bioRxiv">
        <title>Population genetic analysis of Ophidiomyces ophidiicola, the causative agent of snake fungal disease, indicates recent introductions to the USA.</title>
        <authorList>
            <person name="Ladner J.T."/>
            <person name="Palmer J.M."/>
            <person name="Ettinger C.L."/>
            <person name="Stajich J.E."/>
            <person name="Farrell T.M."/>
            <person name="Glorioso B.M."/>
            <person name="Lawson B."/>
            <person name="Price S.J."/>
            <person name="Stengle A.G."/>
            <person name="Grear D.A."/>
            <person name="Lorch J.M."/>
        </authorList>
    </citation>
    <scope>NUCLEOTIDE SEQUENCE</scope>
    <source>
        <strain evidence="1">NWHC 24266-5</strain>
    </source>
</reference>
<gene>
    <name evidence="1" type="ORF">LOY88_004715</name>
</gene>
<comment type="caution">
    <text evidence="1">The sequence shown here is derived from an EMBL/GenBank/DDBJ whole genome shotgun (WGS) entry which is preliminary data.</text>
</comment>
<protein>
    <submittedName>
        <fullName evidence="1">Uncharacterized protein</fullName>
    </submittedName>
</protein>
<organism evidence="1">
    <name type="scientific">Ophidiomyces ophidiicola</name>
    <dbReference type="NCBI Taxonomy" id="1387563"/>
    <lineage>
        <taxon>Eukaryota</taxon>
        <taxon>Fungi</taxon>
        <taxon>Dikarya</taxon>
        <taxon>Ascomycota</taxon>
        <taxon>Pezizomycotina</taxon>
        <taxon>Eurotiomycetes</taxon>
        <taxon>Eurotiomycetidae</taxon>
        <taxon>Onygenales</taxon>
        <taxon>Onygenaceae</taxon>
        <taxon>Ophidiomyces</taxon>
    </lineage>
</organism>
<dbReference type="EMBL" id="JALBCA010000074">
    <property type="protein sequence ID" value="KAI2384366.1"/>
    <property type="molecule type" value="Genomic_DNA"/>
</dbReference>
<accession>A0ACB8USU3</accession>
<proteinExistence type="predicted"/>
<sequence>MVQIVPFAVEQWMDEYETTATYNIAETCCAPLSLDDLCALAPEAPQTPFSTATKLTYGAIRGSNELRSNLARLLYTAPPGDDESSSSSSRASLPPENILITPGAINANFLLLYTLIQPGDHVICHYPTYQQLYSVPSSLGAEVSLWKTRSDDGWRLCLDELKALIRPNTKMIIIKLVLLGLPPLVFLANPTGALIAADILAGIVDIARQHSLLLHSDEVYRPLFHGLADRHEWPPSVLSFGYDKAIATGSMSKVYSLAGIRVGWIASASTALVERCASARDYTTISVSQVDDGIAAFALDPCRVERLVQRNLGLARTNLAILKEFVDEHRGTCDWVEPRAGTTAFVRFSRPLDDDDDDDGRRRRSAVDDVALCTMLQREKGVMFVPGSRCFGDEFRGYVRIGYVQETAVLQAGLRELRAFMTERFDSVPVV</sequence>
<evidence type="ECO:0000313" key="1">
    <source>
        <dbReference type="EMBL" id="KAI2384366.1"/>
    </source>
</evidence>
<name>A0ACB8USU3_9EURO</name>